<evidence type="ECO:0000256" key="2">
    <source>
        <dbReference type="ARBA" id="ARBA00009533"/>
    </source>
</evidence>
<dbReference type="eggNOG" id="COG0076">
    <property type="taxonomic scope" value="Bacteria"/>
</dbReference>
<name>E3JDP6_PSEI1</name>
<evidence type="ECO:0000256" key="7">
    <source>
        <dbReference type="RuleBase" id="RU000382"/>
    </source>
</evidence>
<dbReference type="GO" id="GO:0006520">
    <property type="term" value="P:amino acid metabolic process"/>
    <property type="evidence" value="ECO:0007669"/>
    <property type="project" value="InterPro"/>
</dbReference>
<dbReference type="PRINTS" id="PR00800">
    <property type="entry name" value="YHDCRBOXLASE"/>
</dbReference>
<evidence type="ECO:0000256" key="4">
    <source>
        <dbReference type="ARBA" id="ARBA00022898"/>
    </source>
</evidence>
<dbReference type="Gene3D" id="3.40.640.10">
    <property type="entry name" value="Type I PLP-dependent aspartate aminotransferase-like (Major domain)"/>
    <property type="match status" value="1"/>
</dbReference>
<dbReference type="InterPro" id="IPR015422">
    <property type="entry name" value="PyrdxlP-dep_Trfase_small"/>
</dbReference>
<comment type="similarity">
    <text evidence="2 7">Belongs to the group II decarboxylase family.</text>
</comment>
<protein>
    <submittedName>
        <fullName evidence="8">Pyridoxal-dependent decarboxylase</fullName>
    </submittedName>
</protein>
<dbReference type="GO" id="GO:0004058">
    <property type="term" value="F:aromatic-L-amino-acid decarboxylase activity"/>
    <property type="evidence" value="ECO:0007669"/>
    <property type="project" value="UniProtKB-ARBA"/>
</dbReference>
<keyword evidence="3" id="KW-0210">Decarboxylase</keyword>
<evidence type="ECO:0000256" key="5">
    <source>
        <dbReference type="ARBA" id="ARBA00023239"/>
    </source>
</evidence>
<accession>E3JDP6</accession>
<feature type="modified residue" description="N6-(pyridoxal phosphate)lysine" evidence="6">
    <location>
        <position position="299"/>
    </location>
</feature>
<dbReference type="InParanoid" id="E3JDP6"/>
<dbReference type="GO" id="GO:0019752">
    <property type="term" value="P:carboxylic acid metabolic process"/>
    <property type="evidence" value="ECO:0007669"/>
    <property type="project" value="InterPro"/>
</dbReference>
<dbReference type="PANTHER" id="PTHR11999">
    <property type="entry name" value="GROUP II PYRIDOXAL-5-PHOSPHATE DECARBOXYLASE"/>
    <property type="match status" value="1"/>
</dbReference>
<keyword evidence="4 6" id="KW-0663">Pyridoxal phosphate</keyword>
<evidence type="ECO:0000313" key="9">
    <source>
        <dbReference type="Proteomes" id="UP000002484"/>
    </source>
</evidence>
<reference evidence="8 9" key="1">
    <citation type="submission" date="2010-10" db="EMBL/GenBank/DDBJ databases">
        <title>Complete sequence of Frankia sp. EuI1c.</title>
        <authorList>
            <consortium name="US DOE Joint Genome Institute"/>
            <person name="Lucas S."/>
            <person name="Copeland A."/>
            <person name="Lapidus A."/>
            <person name="Cheng J.-F."/>
            <person name="Bruce D."/>
            <person name="Goodwin L."/>
            <person name="Pitluck S."/>
            <person name="Chertkov O."/>
            <person name="Detter J.C."/>
            <person name="Han C."/>
            <person name="Tapia R."/>
            <person name="Land M."/>
            <person name="Hauser L."/>
            <person name="Jeffries C."/>
            <person name="Kyrpides N."/>
            <person name="Ivanova N."/>
            <person name="Mikhailova N."/>
            <person name="Beauchemin N."/>
            <person name="Sen A."/>
            <person name="Sur S.A."/>
            <person name="Gtari M."/>
            <person name="Wall L."/>
            <person name="Tisa L."/>
            <person name="Woyke T."/>
        </authorList>
    </citation>
    <scope>NUCLEOTIDE SEQUENCE [LARGE SCALE GENOMIC DNA]</scope>
    <source>
        <strain evidence="9">DSM 45817 / CECT 9037 / EuI1c</strain>
    </source>
</reference>
<dbReference type="GO" id="GO:0030170">
    <property type="term" value="F:pyridoxal phosphate binding"/>
    <property type="evidence" value="ECO:0007669"/>
    <property type="project" value="InterPro"/>
</dbReference>
<dbReference type="Pfam" id="PF00282">
    <property type="entry name" value="Pyridoxal_deC"/>
    <property type="match status" value="1"/>
</dbReference>
<dbReference type="InterPro" id="IPR010977">
    <property type="entry name" value="Aromatic_deC"/>
</dbReference>
<dbReference type="InterPro" id="IPR015421">
    <property type="entry name" value="PyrdxlP-dep_Trfase_major"/>
</dbReference>
<evidence type="ECO:0000256" key="1">
    <source>
        <dbReference type="ARBA" id="ARBA00001933"/>
    </source>
</evidence>
<sequence length="469" mass="49332">MHRYDDQTAELASAVIAYAQERLRLDPAPLDAPLSPAELAARAGETVTPDGLGGAEALRLFDEVLARACISTDHPRYLSFIPAAPTRAAVLFDLVVGASSIYGGSWLEGAGAVYAENQALRWLADLAGLPRSAGGVFVPGGTVGNLSALVAARHTARARRSARAAEAADSTSVPPARWSFVCGEEAHSSLAEAARVMDVDVVVAPSGTSGRFTGAALAAAFDGLTGDQRAGVFAVVATAGSTQFGLVDDLRGLAEAAGERGLWLHVDGAYGLAAIAAPSARARFDGLELADSLIVDPHKWLFAPFDACALIYRDPVLARAAHTQQAGYLDVLGSGDWNPSDFAVGLSRRARGLPFWFSLAVHGTRAYAEAVESALRTTAACVDQIRARPCLELVGAPELSVVVFRRLGWTPAQYHAWSDRLLRDGLAFVTPTVHDGETLARFAIVSPRTTPKDTELILDTMLADPGPVT</sequence>
<dbReference type="PROSITE" id="PS00392">
    <property type="entry name" value="DDC_GAD_HDC_YDC"/>
    <property type="match status" value="1"/>
</dbReference>
<keyword evidence="5 7" id="KW-0456">Lyase</keyword>
<dbReference type="InterPro" id="IPR015424">
    <property type="entry name" value="PyrdxlP-dep_Trfase"/>
</dbReference>
<dbReference type="PANTHER" id="PTHR11999:SF70">
    <property type="entry name" value="MIP05841P"/>
    <property type="match status" value="1"/>
</dbReference>
<dbReference type="InterPro" id="IPR021115">
    <property type="entry name" value="Pyridoxal-P_BS"/>
</dbReference>
<evidence type="ECO:0000256" key="6">
    <source>
        <dbReference type="PIRSR" id="PIRSR602129-50"/>
    </source>
</evidence>
<dbReference type="HOGENOM" id="CLU_011856_0_4_11"/>
<dbReference type="Gene3D" id="3.90.1150.10">
    <property type="entry name" value="Aspartate Aminotransferase, domain 1"/>
    <property type="match status" value="1"/>
</dbReference>
<dbReference type="InterPro" id="IPR002129">
    <property type="entry name" value="PyrdxlP-dep_de-COase"/>
</dbReference>
<organism evidence="8 9">
    <name type="scientific">Pseudofrankia inefficax (strain DSM 45817 / CECT 9037 / DDB 130130 / EuI1c)</name>
    <name type="common">Frankia inefficax</name>
    <dbReference type="NCBI Taxonomy" id="298654"/>
    <lineage>
        <taxon>Bacteria</taxon>
        <taxon>Bacillati</taxon>
        <taxon>Actinomycetota</taxon>
        <taxon>Actinomycetes</taxon>
        <taxon>Frankiales</taxon>
        <taxon>Frankiaceae</taxon>
        <taxon>Pseudofrankia</taxon>
    </lineage>
</organism>
<keyword evidence="9" id="KW-1185">Reference proteome</keyword>
<dbReference type="AlphaFoldDB" id="E3JDP6"/>
<proteinExistence type="inferred from homology"/>
<evidence type="ECO:0000313" key="8">
    <source>
        <dbReference type="EMBL" id="ADP84812.1"/>
    </source>
</evidence>
<dbReference type="Proteomes" id="UP000002484">
    <property type="component" value="Chromosome"/>
</dbReference>
<dbReference type="KEGG" id="fri:FraEuI1c_6843"/>
<gene>
    <name evidence="8" type="ordered locus">FraEuI1c_6843</name>
</gene>
<comment type="cofactor">
    <cofactor evidence="1 6 7">
        <name>pyridoxal 5'-phosphate</name>
        <dbReference type="ChEBI" id="CHEBI:597326"/>
    </cofactor>
</comment>
<dbReference type="STRING" id="298654.FraEuI1c_6843"/>
<dbReference type="EMBL" id="CP002299">
    <property type="protein sequence ID" value="ADP84812.1"/>
    <property type="molecule type" value="Genomic_DNA"/>
</dbReference>
<dbReference type="SUPFAM" id="SSF53383">
    <property type="entry name" value="PLP-dependent transferases"/>
    <property type="match status" value="1"/>
</dbReference>
<evidence type="ECO:0000256" key="3">
    <source>
        <dbReference type="ARBA" id="ARBA00022793"/>
    </source>
</evidence>